<sequence length="633" mass="70771">MDFFNLLLDQTKTTENDESLRYMEYILRQDLIKYGETGGDTTATETQSSYISPARGRLGEVLGETSYSDFEGVEDEGDLTIYHRGDTGPTSSRANTMASVVPSTGLVTYKARTTTVPSTEALHSAVPMKATPGKPDTGGPNHVVRVPVASAVTICIFVEVFVFAFMLVFVIVQVRRMMKNRGDVPEKVVDDIEKGNGSDDFSSGVSCSTSTPNSRRGSVYPGLCSALSENLHYMLSPIDSQGQGMRSSFSCSHSVPIDVKPKQIQGCLSEERQRSSTWLDFSPESKRALYSMSRSRSTPEHLAARASMSSSSDVVETHIGRLNTGIYKREELAAKFVGKWRQKKGKKEISKLTFKVTYDSEIELLTVFVDSVLNLPQPVKDGNGDVFVKIALDPDHKRRSMNSSIRHGTRSPEFKQNFSFRIARGAVSEMRIKFTVCEYDQYSHPIAVGCVDFALSEHELDHGADADDKVIQRDLEKPEKEEDEALMGDLMISLTYLPNAERVNLIIMKARNIRLPEWGDMEVGRSILDTFVKITIMRCGKVMKHKNTKVVRRSCSPVFNEAFSIDRMRLSEMPECCFVLSVCTRINHFRSHRIIGRCVLGGKDCAVGDGLAHWNEMSDTPRSIVARWHKIQR</sequence>
<keyword evidence="2" id="KW-1133">Transmembrane helix</keyword>
<evidence type="ECO:0000313" key="4">
    <source>
        <dbReference type="EnsemblMetazoa" id="XP_001191878"/>
    </source>
</evidence>
<dbReference type="SUPFAM" id="SSF49562">
    <property type="entry name" value="C2 domain (Calcium/lipid-binding domain, CaLB)"/>
    <property type="match status" value="2"/>
</dbReference>
<dbReference type="KEGG" id="spu:755798"/>
<dbReference type="GeneID" id="755798"/>
<name>A0A7M7G0T7_STRPU</name>
<dbReference type="GO" id="GO:2000300">
    <property type="term" value="P:regulation of synaptic vesicle exocytosis"/>
    <property type="evidence" value="ECO:0000318"/>
    <property type="project" value="GO_Central"/>
</dbReference>
<dbReference type="RefSeq" id="XP_001191878.3">
    <property type="nucleotide sequence ID" value="XM_001191878.4"/>
</dbReference>
<dbReference type="InterPro" id="IPR035892">
    <property type="entry name" value="C2_domain_sf"/>
</dbReference>
<keyword evidence="5" id="KW-1185">Reference proteome</keyword>
<feature type="transmembrane region" description="Helical" evidence="2">
    <location>
        <begin position="148"/>
        <end position="172"/>
    </location>
</feature>
<dbReference type="GO" id="GO:0030672">
    <property type="term" value="C:synaptic vesicle membrane"/>
    <property type="evidence" value="ECO:0000318"/>
    <property type="project" value="GO_Central"/>
</dbReference>
<organism evidence="4 5">
    <name type="scientific">Strongylocentrotus purpuratus</name>
    <name type="common">Purple sea urchin</name>
    <dbReference type="NCBI Taxonomy" id="7668"/>
    <lineage>
        <taxon>Eukaryota</taxon>
        <taxon>Metazoa</taxon>
        <taxon>Echinodermata</taxon>
        <taxon>Eleutherozoa</taxon>
        <taxon>Echinozoa</taxon>
        <taxon>Echinoidea</taxon>
        <taxon>Euechinoidea</taxon>
        <taxon>Echinacea</taxon>
        <taxon>Camarodonta</taxon>
        <taxon>Echinidea</taxon>
        <taxon>Strongylocentrotidae</taxon>
        <taxon>Strongylocentrotus</taxon>
    </lineage>
</organism>
<evidence type="ECO:0000313" key="5">
    <source>
        <dbReference type="Proteomes" id="UP000007110"/>
    </source>
</evidence>
<dbReference type="Pfam" id="PF00168">
    <property type="entry name" value="C2"/>
    <property type="match status" value="2"/>
</dbReference>
<dbReference type="SMART" id="SM00239">
    <property type="entry name" value="C2"/>
    <property type="match status" value="2"/>
</dbReference>
<dbReference type="GO" id="GO:0005544">
    <property type="term" value="F:calcium-dependent phospholipid binding"/>
    <property type="evidence" value="ECO:0000318"/>
    <property type="project" value="GO_Central"/>
</dbReference>
<dbReference type="PROSITE" id="PS50004">
    <property type="entry name" value="C2"/>
    <property type="match status" value="2"/>
</dbReference>
<proteinExistence type="predicted"/>
<dbReference type="CDD" id="cd00276">
    <property type="entry name" value="C2B_Synaptotagmin"/>
    <property type="match status" value="1"/>
</dbReference>
<dbReference type="Proteomes" id="UP000007110">
    <property type="component" value="Unassembled WGS sequence"/>
</dbReference>
<reference evidence="5" key="1">
    <citation type="submission" date="2015-02" db="EMBL/GenBank/DDBJ databases">
        <title>Genome sequencing for Strongylocentrotus purpuratus.</title>
        <authorList>
            <person name="Murali S."/>
            <person name="Liu Y."/>
            <person name="Vee V."/>
            <person name="English A."/>
            <person name="Wang M."/>
            <person name="Skinner E."/>
            <person name="Han Y."/>
            <person name="Muzny D.M."/>
            <person name="Worley K.C."/>
            <person name="Gibbs R.A."/>
        </authorList>
    </citation>
    <scope>NUCLEOTIDE SEQUENCE</scope>
</reference>
<feature type="compositionally biased region" description="Polar residues" evidence="1">
    <location>
        <begin position="199"/>
        <end position="216"/>
    </location>
</feature>
<feature type="region of interest" description="Disordered" evidence="1">
    <location>
        <begin position="198"/>
        <end position="217"/>
    </location>
</feature>
<evidence type="ECO:0000259" key="3">
    <source>
        <dbReference type="PROSITE" id="PS50004"/>
    </source>
</evidence>
<feature type="domain" description="C2" evidence="3">
    <location>
        <begin position="486"/>
        <end position="615"/>
    </location>
</feature>
<feature type="domain" description="C2" evidence="3">
    <location>
        <begin position="343"/>
        <end position="468"/>
    </location>
</feature>
<accession>A0A7M7G0T7</accession>
<dbReference type="Gene3D" id="2.60.40.150">
    <property type="entry name" value="C2 domain"/>
    <property type="match status" value="2"/>
</dbReference>
<dbReference type="PANTHER" id="PTHR10024">
    <property type="entry name" value="SYNAPTOTAGMIN"/>
    <property type="match status" value="1"/>
</dbReference>
<dbReference type="GO" id="GO:0000149">
    <property type="term" value="F:SNARE binding"/>
    <property type="evidence" value="ECO:0000318"/>
    <property type="project" value="GO_Central"/>
</dbReference>
<dbReference type="PANTHER" id="PTHR10024:SF227">
    <property type="entry name" value="SYNAPTOTAGMIN 1"/>
    <property type="match status" value="1"/>
</dbReference>
<dbReference type="GO" id="GO:0070382">
    <property type="term" value="C:exocytic vesicle"/>
    <property type="evidence" value="ECO:0000318"/>
    <property type="project" value="GO_Central"/>
</dbReference>
<dbReference type="InParanoid" id="A0A7M7G0T7"/>
<protein>
    <recommendedName>
        <fullName evidence="3">C2 domain-containing protein</fullName>
    </recommendedName>
</protein>
<keyword evidence="2" id="KW-0472">Membrane</keyword>
<dbReference type="GO" id="GO:0061891">
    <property type="term" value="F:calcium ion sensor activity"/>
    <property type="evidence" value="ECO:0000318"/>
    <property type="project" value="GO_Central"/>
</dbReference>
<dbReference type="GO" id="GO:0030424">
    <property type="term" value="C:axon"/>
    <property type="evidence" value="ECO:0000318"/>
    <property type="project" value="GO_Central"/>
</dbReference>
<dbReference type="InterPro" id="IPR000008">
    <property type="entry name" value="C2_dom"/>
</dbReference>
<dbReference type="GO" id="GO:0005886">
    <property type="term" value="C:plasma membrane"/>
    <property type="evidence" value="ECO:0000318"/>
    <property type="project" value="GO_Central"/>
</dbReference>
<reference evidence="4" key="2">
    <citation type="submission" date="2021-01" db="UniProtKB">
        <authorList>
            <consortium name="EnsemblMetazoa"/>
        </authorList>
    </citation>
    <scope>IDENTIFICATION</scope>
</reference>
<dbReference type="OrthoDB" id="10259057at2759"/>
<dbReference type="GO" id="GO:0016192">
    <property type="term" value="P:vesicle-mediated transport"/>
    <property type="evidence" value="ECO:0000318"/>
    <property type="project" value="GO_Central"/>
</dbReference>
<keyword evidence="2" id="KW-0812">Transmembrane</keyword>
<dbReference type="EnsemblMetazoa" id="XM_001191878">
    <property type="protein sequence ID" value="XP_001191878"/>
    <property type="gene ID" value="LOC755798"/>
</dbReference>
<dbReference type="GO" id="GO:0031045">
    <property type="term" value="C:dense core granule"/>
    <property type="evidence" value="ECO:0000318"/>
    <property type="project" value="GO_Central"/>
</dbReference>
<evidence type="ECO:0000256" key="1">
    <source>
        <dbReference type="SAM" id="MobiDB-lite"/>
    </source>
</evidence>
<evidence type="ECO:0000256" key="2">
    <source>
        <dbReference type="SAM" id="Phobius"/>
    </source>
</evidence>
<dbReference type="GO" id="GO:0017158">
    <property type="term" value="P:regulation of calcium ion-dependent exocytosis"/>
    <property type="evidence" value="ECO:0000318"/>
    <property type="project" value="GO_Central"/>
</dbReference>
<dbReference type="AlphaFoldDB" id="A0A7M7G0T7"/>
<dbReference type="GO" id="GO:0099502">
    <property type="term" value="P:calcium-dependent activation of synaptic vesicle fusion"/>
    <property type="evidence" value="ECO:0000318"/>
    <property type="project" value="GO_Central"/>
</dbReference>
<dbReference type="OMA" id="ICIVVEV"/>